<dbReference type="InterPro" id="IPR008979">
    <property type="entry name" value="Galactose-bd-like_sf"/>
</dbReference>
<dbReference type="InterPro" id="IPR012334">
    <property type="entry name" value="Pectin_lyas_fold"/>
</dbReference>
<dbReference type="Pfam" id="PF02018">
    <property type="entry name" value="CBM_4_9"/>
    <property type="match status" value="1"/>
</dbReference>
<dbReference type="SUPFAM" id="SSF49785">
    <property type="entry name" value="Galactose-binding domain-like"/>
    <property type="match status" value="1"/>
</dbReference>
<name>A0A9D1KQY1_9FIRM</name>
<comment type="caution">
    <text evidence="5">The sequence shown here is derived from an EMBL/GenBank/DDBJ whole genome shotgun (WGS) entry which is preliminary data.</text>
</comment>
<feature type="domain" description="CBM-cenC" evidence="3">
    <location>
        <begin position="210"/>
        <end position="330"/>
    </location>
</feature>
<evidence type="ECO:0000256" key="1">
    <source>
        <dbReference type="ARBA" id="ARBA00022801"/>
    </source>
</evidence>
<evidence type="ECO:0000259" key="4">
    <source>
        <dbReference type="Pfam" id="PF21231"/>
    </source>
</evidence>
<sequence>MKKTFKLISLLMTAVLAAQLFAALPAAADGALPDKWIRESFESSDISHITAVNSTLSRSAMRTYGGSAGALGVSVTKNAGAPSFEMTQKKGVTYEISCMIMMKETPLIDRVQFVFQAPSADNPEKKAYTTVSVNDAGLKAGRWTRVSARYVCDGMGKLVGVTNRVPVTEDGTLDIRIGDGNIASTSPNGSTVDYYLDDLVVMPVMRADDGNIVSDGDFESAGALTSWKISSSAKVSVENDADGSYAKVGGSWNMSNLSQQVPVEFNTDYTVSFRLKTDDEQTLNSQVQLIFDRHGSKTDDTIKSYEYLRDENNMTIGSQWSEYKINYRYNYDGSGEGYPTMYIRIGSGEPEKVEYCIDDIKITENGAGAAQHMTLTLAGTAAAGETIRADMDYSGDEDIVCYAAAVRRKSGTESAIVYTEETSEPYFEYTVTENDKNSYLEFSAYAVTADGAPVSFASAQTGRTAGEASVVTLFENAVWTENDKTLSASVKAEAGAEPTEAFAALAVYNGDGALAGVKLKNIDIQSGEKAEYRLEAEADGASAAVLVFDRHTMEPLAEPQRIEKLSGAQLVYVDPDAGNDGGAGTYDEPLMTIGAAKEKAAALAPEGDVYVFLKGGTHRITEPAAFTPSDNAGDHKIVFTSYEGRAEISGGVKAEGWELFDSEKNIYRSYVGTGIDFRQLYVNGIRGTRARSEAGLTDAVHTAAGYVCDNPELAEFAHPEELEMVYYVKWSNPRCAVESVSESGGETVIKMNPTGWNKIQNKGQSSVTEDYLPAYYENAYELLDEEGEWYLDRHEGYLYYIPRFFEDMETADVEIPAAEKLLTIRGTADRNVKNIEFRDIDFKYSTWLRPTEQGYLADTQNNYQNGVAGSLPDAAVELSNVNGIAFYGCEFSKIGITAMKLTEGVKNCVIDGNEFYDISGSAVSLGVPSGDYDIYINPKDEKYVVRNNAVTDNYIHTTGVDYKSAAALSAAFPKDTVIANNEIFDSPYSGMSLGHGWATYEDSGTATENLVVEKNFIHNVLNDKVYDGGAIYTIGNTSGNGYNYVRGNYIKDVRNFYGALYPDEGSQYWEFSSNVMDLSAYPLLYGAGGGSGTPTKWLHLWTDSIKNNRFLNNYSTTSNSRNDGINNEVQEPAVCDASSWPPEARDIIDESGISDETAKKHNSGLKDIEAMTEYTLSAGETAPLVITALTGKGELYDYEYSDIYIKNADPDIIEVTDDFNIKAVGSGTAELCFAVAEKGILRSFAMTVNVK</sequence>
<protein>
    <submittedName>
        <fullName evidence="5">Carbohydrate binding domain-containing protein</fullName>
    </submittedName>
</protein>
<dbReference type="Gene3D" id="2.60.120.260">
    <property type="entry name" value="Galactose-binding domain-like"/>
    <property type="match status" value="2"/>
</dbReference>
<feature type="signal peptide" evidence="2">
    <location>
        <begin position="1"/>
        <end position="22"/>
    </location>
</feature>
<dbReference type="InterPro" id="IPR003305">
    <property type="entry name" value="CenC_carb-bd"/>
</dbReference>
<feature type="chain" id="PRO_5038514463" evidence="2">
    <location>
        <begin position="23"/>
        <end position="1251"/>
    </location>
</feature>
<evidence type="ECO:0000256" key="2">
    <source>
        <dbReference type="SAM" id="SignalP"/>
    </source>
</evidence>
<dbReference type="AlphaFoldDB" id="A0A9D1KQY1"/>
<gene>
    <name evidence="5" type="ORF">IAA60_09715</name>
</gene>
<reference evidence="5" key="1">
    <citation type="submission" date="2020-10" db="EMBL/GenBank/DDBJ databases">
        <authorList>
            <person name="Gilroy R."/>
        </authorList>
    </citation>
    <scope>NUCLEOTIDE SEQUENCE</scope>
    <source>
        <strain evidence="5">CHK181-108</strain>
    </source>
</reference>
<dbReference type="Proteomes" id="UP000824165">
    <property type="component" value="Unassembled WGS sequence"/>
</dbReference>
<dbReference type="EMBL" id="DVLU01000104">
    <property type="protein sequence ID" value="HIT86160.1"/>
    <property type="molecule type" value="Genomic_DNA"/>
</dbReference>
<dbReference type="InterPro" id="IPR011050">
    <property type="entry name" value="Pectin_lyase_fold/virulence"/>
</dbReference>
<keyword evidence="2" id="KW-0732">Signal</keyword>
<keyword evidence="1" id="KW-0378">Hydrolase</keyword>
<feature type="domain" description="GH141-like insertion" evidence="4">
    <location>
        <begin position="673"/>
        <end position="803"/>
    </location>
</feature>
<dbReference type="Pfam" id="PF21231">
    <property type="entry name" value="GH141_M"/>
    <property type="match status" value="1"/>
</dbReference>
<evidence type="ECO:0000313" key="5">
    <source>
        <dbReference type="EMBL" id="HIT86160.1"/>
    </source>
</evidence>
<dbReference type="Gene3D" id="2.160.20.10">
    <property type="entry name" value="Single-stranded right-handed beta-helix, Pectin lyase-like"/>
    <property type="match status" value="2"/>
</dbReference>
<evidence type="ECO:0000259" key="3">
    <source>
        <dbReference type="Pfam" id="PF02018"/>
    </source>
</evidence>
<dbReference type="PANTHER" id="PTHR36453">
    <property type="entry name" value="SECRETED PROTEIN-RELATED"/>
    <property type="match status" value="1"/>
</dbReference>
<reference evidence="5" key="2">
    <citation type="journal article" date="2021" name="PeerJ">
        <title>Extensive microbial diversity within the chicken gut microbiome revealed by metagenomics and culture.</title>
        <authorList>
            <person name="Gilroy R."/>
            <person name="Ravi A."/>
            <person name="Getino M."/>
            <person name="Pursley I."/>
            <person name="Horton D.L."/>
            <person name="Alikhan N.F."/>
            <person name="Baker D."/>
            <person name="Gharbi K."/>
            <person name="Hall N."/>
            <person name="Watson M."/>
            <person name="Adriaenssens E.M."/>
            <person name="Foster-Nyarko E."/>
            <person name="Jarju S."/>
            <person name="Secka A."/>
            <person name="Antonio M."/>
            <person name="Oren A."/>
            <person name="Chaudhuri R.R."/>
            <person name="La Ragione R."/>
            <person name="Hildebrand F."/>
            <person name="Pallen M.J."/>
        </authorList>
    </citation>
    <scope>NUCLEOTIDE SEQUENCE</scope>
    <source>
        <strain evidence="5">CHK181-108</strain>
    </source>
</reference>
<evidence type="ECO:0000313" key="6">
    <source>
        <dbReference type="Proteomes" id="UP000824165"/>
    </source>
</evidence>
<organism evidence="5 6">
    <name type="scientific">Candidatus Ornithomonoglobus intestinigallinarum</name>
    <dbReference type="NCBI Taxonomy" id="2840894"/>
    <lineage>
        <taxon>Bacteria</taxon>
        <taxon>Bacillati</taxon>
        <taxon>Bacillota</taxon>
        <taxon>Clostridia</taxon>
        <taxon>Candidatus Ornithomonoglobus</taxon>
    </lineage>
</organism>
<dbReference type="SUPFAM" id="SSF51126">
    <property type="entry name" value="Pectin lyase-like"/>
    <property type="match status" value="1"/>
</dbReference>
<dbReference type="PANTHER" id="PTHR36453:SF1">
    <property type="entry name" value="RIGHT HANDED BETA HELIX DOMAIN-CONTAINING PROTEIN"/>
    <property type="match status" value="1"/>
</dbReference>
<dbReference type="GO" id="GO:0016798">
    <property type="term" value="F:hydrolase activity, acting on glycosyl bonds"/>
    <property type="evidence" value="ECO:0007669"/>
    <property type="project" value="InterPro"/>
</dbReference>
<accession>A0A9D1KQY1</accession>
<dbReference type="InterPro" id="IPR048482">
    <property type="entry name" value="GH141_ins"/>
</dbReference>
<proteinExistence type="predicted"/>